<reference evidence="1 2" key="1">
    <citation type="journal article" date="2021" name="ISME Commun">
        <title>Automated analysis of genomic sequences facilitates high-throughput and comprehensive description of bacteria.</title>
        <authorList>
            <person name="Hitch T.C.A."/>
        </authorList>
    </citation>
    <scope>NUCLEOTIDE SEQUENCE [LARGE SCALE GENOMIC DNA]</scope>
    <source>
        <strain evidence="1 2">H2_18</strain>
    </source>
</reference>
<protein>
    <submittedName>
        <fullName evidence="1">Uncharacterized protein</fullName>
    </submittedName>
</protein>
<dbReference type="Proteomes" id="UP001652394">
    <property type="component" value="Unassembled WGS sequence"/>
</dbReference>
<organism evidence="1 2">
    <name type="scientific">Faecalicatena acetigenes</name>
    <dbReference type="NCBI Taxonomy" id="2981790"/>
    <lineage>
        <taxon>Bacteria</taxon>
        <taxon>Bacillati</taxon>
        <taxon>Bacillota</taxon>
        <taxon>Clostridia</taxon>
        <taxon>Lachnospirales</taxon>
        <taxon>Lachnospiraceae</taxon>
        <taxon>Faecalicatena</taxon>
    </lineage>
</organism>
<dbReference type="RefSeq" id="WP_267304123.1">
    <property type="nucleotide sequence ID" value="NZ_JAOQJX010000015.1"/>
</dbReference>
<dbReference type="EMBL" id="JAOQJX010000015">
    <property type="protein sequence ID" value="MCU6748016.1"/>
    <property type="molecule type" value="Genomic_DNA"/>
</dbReference>
<keyword evidence="2" id="KW-1185">Reference proteome</keyword>
<evidence type="ECO:0000313" key="2">
    <source>
        <dbReference type="Proteomes" id="UP001652394"/>
    </source>
</evidence>
<evidence type="ECO:0000313" key="1">
    <source>
        <dbReference type="EMBL" id="MCU6748016.1"/>
    </source>
</evidence>
<comment type="caution">
    <text evidence="1">The sequence shown here is derived from an EMBL/GenBank/DDBJ whole genome shotgun (WGS) entry which is preliminary data.</text>
</comment>
<proteinExistence type="predicted"/>
<name>A0ABT2TE19_9FIRM</name>
<gene>
    <name evidence="1" type="ORF">OCV51_10190</name>
</gene>
<accession>A0ABT2TE19</accession>
<sequence>MKNYLIGEKDGRCVVVSEKEIIENALQQEKDGIKPHYSFYDYKNGEKVTSAGWLVWSSLKYGCGVVYRRNDGKMIITTGLQGDFCYC</sequence>